<dbReference type="Proteomes" id="UP001497444">
    <property type="component" value="Unassembled WGS sequence"/>
</dbReference>
<accession>A0ABP0V860</accession>
<evidence type="ECO:0000313" key="2">
    <source>
        <dbReference type="EMBL" id="CAK9249670.1"/>
    </source>
</evidence>
<reference evidence="2" key="1">
    <citation type="submission" date="2024-02" db="EMBL/GenBank/DDBJ databases">
        <authorList>
            <consortium name="ELIXIR-Norway"/>
            <consortium name="Elixir Norway"/>
        </authorList>
    </citation>
    <scope>NUCLEOTIDE SEQUENCE</scope>
</reference>
<dbReference type="InterPro" id="IPR011042">
    <property type="entry name" value="6-blade_b-propeller_TolB-like"/>
</dbReference>
<protein>
    <submittedName>
        <fullName evidence="2">Uncharacterized protein</fullName>
    </submittedName>
</protein>
<proteinExistence type="inferred from homology"/>
<dbReference type="SUPFAM" id="SSF69304">
    <property type="entry name" value="Tricorn protease N-terminal domain"/>
    <property type="match status" value="2"/>
</dbReference>
<evidence type="ECO:0000256" key="1">
    <source>
        <dbReference type="ARBA" id="ARBA00009820"/>
    </source>
</evidence>
<gene>
    <name evidence="2" type="ORF">CSSPJE1EN1_LOCUS25048</name>
</gene>
<evidence type="ECO:0000313" key="3">
    <source>
        <dbReference type="Proteomes" id="UP001497444"/>
    </source>
</evidence>
<dbReference type="Gene3D" id="2.120.10.30">
    <property type="entry name" value="TolB, C-terminal domain"/>
    <property type="match status" value="1"/>
</dbReference>
<sequence length="871" mass="97232">MPRTSFYTPLRWLFGDVLLPNSLWPTWMLEGLAVYDETKYTTAGRGRSPYYDMIFRTAAEAGVLDTSKFITLDMLNSSYPWYPYGENVYAFGYSMMNQVARTNVGTETSDGKDTIAVGPAGHEGDNLLGEMSIRSSARIPFFINGNVENLSGKDWYTHWANWVDDTNARAKADIKTIRSQPVTEVRLITHGGEGTLGTAFSADGKWMAYSQDSADEPFSLYLMNRKTGKTDRLYEKVEGANEAFTPDSKFLVYSTLNRKDDYDLWSDLKYYSIDQDKEETLSSRLRARDPDISPDGKWITYTVSHDATTGLAIAPLTYTTVKKVTKLSMGKNKEIFWPTKLDAVHSPKFSNDGKRIYFAWHVNGKISEEIAYYDRDTNKVSVVVNNGKLNYYPTLRPGSSKSAKTDDVIYVCDSTGVDNLCEYLGGTSRLVTNTTGGFAFPEFDQEGKLFADTFSYKGWDIAEIHGFTPVKPEAVTISSPPAPVPDADQINHSPDGEMKKYPVDNYSIWPSILPRQWAPAVLYSPGELYAGGEILGFDAVDIHSYVIAGAYDTLVKQADYLVSYTNRQLGPSFTFQIDEYTSNVISNGSGSSQTLLAYDRNLNYSIVGEFPIQYTYSTLTPYMALTGNRNFLYVPGTNPGNTAVAASFFVPYLDSMLFYSEAHTSRLAITSEEGRSAAIGERTYFNSGQTFEKLLVADQEYWRTDFLLKHSVLVPTINYSRVNQLVTSGYLDTDVTVEGRQAGRLLNSLPGQSLTSLVMRGYPLQTFYSRDAGVGSLDYRFPILPIFRGLGTDPLYFNQLHGFVFGEDTYFPSGRRVKSLPSAGGGLQLDMNAFNSIPFTASTEYHKGFRQDFGGKGEVFFQLLVNSPLSL</sequence>
<dbReference type="Pfam" id="PF07676">
    <property type="entry name" value="PD40"/>
    <property type="match status" value="3"/>
</dbReference>
<keyword evidence="3" id="KW-1185">Reference proteome</keyword>
<organism evidence="2 3">
    <name type="scientific">Sphagnum jensenii</name>
    <dbReference type="NCBI Taxonomy" id="128206"/>
    <lineage>
        <taxon>Eukaryota</taxon>
        <taxon>Viridiplantae</taxon>
        <taxon>Streptophyta</taxon>
        <taxon>Embryophyta</taxon>
        <taxon>Bryophyta</taxon>
        <taxon>Sphagnophytina</taxon>
        <taxon>Sphagnopsida</taxon>
        <taxon>Sphagnales</taxon>
        <taxon>Sphagnaceae</taxon>
        <taxon>Sphagnum</taxon>
    </lineage>
</organism>
<comment type="similarity">
    <text evidence="1">Belongs to the TolB family.</text>
</comment>
<dbReference type="Gene3D" id="2.120.10.60">
    <property type="entry name" value="Tricorn protease N-terminal domain"/>
    <property type="match status" value="1"/>
</dbReference>
<dbReference type="PANTHER" id="PTHR36842">
    <property type="entry name" value="PROTEIN TOLB HOMOLOG"/>
    <property type="match status" value="1"/>
</dbReference>
<dbReference type="PANTHER" id="PTHR36842:SF1">
    <property type="entry name" value="PROTEIN TOLB"/>
    <property type="match status" value="1"/>
</dbReference>
<comment type="caution">
    <text evidence="2">The sequence shown here is derived from an EMBL/GenBank/DDBJ whole genome shotgun (WGS) entry which is preliminary data.</text>
</comment>
<dbReference type="EMBL" id="CAXAQS010000022">
    <property type="protein sequence ID" value="CAK9249670.1"/>
    <property type="molecule type" value="Genomic_DNA"/>
</dbReference>
<dbReference type="InterPro" id="IPR011659">
    <property type="entry name" value="WD40"/>
</dbReference>
<name>A0ABP0V860_9BRYO</name>